<sequence length="160" mass="17954">MWEFHAPELSWPVSRRGGELRMTAFVRHGAIATLFASTLAAANPAAALEPLSQERYINDRLIAARIADRIRRECPSISGRLVYAFMQARELKKYALQKGYSEAQIDGFLDSKQDKKRIYATAEDYMARNGVKAGDPESFCRLGREEIARKTVTGSLLNAK</sequence>
<protein>
    <recommendedName>
        <fullName evidence="3">DUF5333 domain-containing protein</fullName>
    </recommendedName>
</protein>
<dbReference type="InterPro" id="IPR020349">
    <property type="entry name" value="Uncharacterised_14.7kDa"/>
</dbReference>
<proteinExistence type="predicted"/>
<name>A0A239PNU0_9RHOB</name>
<evidence type="ECO:0000313" key="1">
    <source>
        <dbReference type="EMBL" id="SNT71713.1"/>
    </source>
</evidence>
<evidence type="ECO:0008006" key="3">
    <source>
        <dbReference type="Google" id="ProtNLM"/>
    </source>
</evidence>
<dbReference type="AlphaFoldDB" id="A0A239PNU0"/>
<reference evidence="1 2" key="1">
    <citation type="submission" date="2017-07" db="EMBL/GenBank/DDBJ databases">
        <authorList>
            <person name="Sun Z.S."/>
            <person name="Albrecht U."/>
            <person name="Echele G."/>
            <person name="Lee C.C."/>
        </authorList>
    </citation>
    <scope>NUCLEOTIDE SEQUENCE [LARGE SCALE GENOMIC DNA]</scope>
    <source>
        <strain evidence="1 2">DSM 14827</strain>
    </source>
</reference>
<dbReference type="Pfam" id="PF17267">
    <property type="entry name" value="DUF5333"/>
    <property type="match status" value="1"/>
</dbReference>
<evidence type="ECO:0000313" key="2">
    <source>
        <dbReference type="Proteomes" id="UP000198307"/>
    </source>
</evidence>
<organism evidence="1 2">
    <name type="scientific">Paracoccus seriniphilus</name>
    <dbReference type="NCBI Taxonomy" id="184748"/>
    <lineage>
        <taxon>Bacteria</taxon>
        <taxon>Pseudomonadati</taxon>
        <taxon>Pseudomonadota</taxon>
        <taxon>Alphaproteobacteria</taxon>
        <taxon>Rhodobacterales</taxon>
        <taxon>Paracoccaceae</taxon>
        <taxon>Paracoccus</taxon>
    </lineage>
</organism>
<accession>A0A239PNU0</accession>
<dbReference type="Proteomes" id="UP000198307">
    <property type="component" value="Unassembled WGS sequence"/>
</dbReference>
<dbReference type="EMBL" id="FZQB01000002">
    <property type="protein sequence ID" value="SNT71713.1"/>
    <property type="molecule type" value="Genomic_DNA"/>
</dbReference>
<keyword evidence="2" id="KW-1185">Reference proteome</keyword>
<gene>
    <name evidence="1" type="ORF">SAMN05444959_102227</name>
</gene>